<protein>
    <recommendedName>
        <fullName evidence="12">UDP-N-acetylglucosamine 1-carboxyvinyltransferase</fullName>
        <ecNumber evidence="11">2.5.1.7</ecNumber>
    </recommendedName>
    <alternativeName>
        <fullName evidence="13">Enoylpyruvate transferase</fullName>
    </alternativeName>
    <alternativeName>
        <fullName evidence="14">UDP-N-acetylglucosamine enolpyruvyl transferase</fullName>
    </alternativeName>
</protein>
<dbReference type="EC" id="2.5.1.7" evidence="11"/>
<dbReference type="GO" id="GO:0051301">
    <property type="term" value="P:cell division"/>
    <property type="evidence" value="ECO:0007669"/>
    <property type="project" value="UniProtKB-KW"/>
</dbReference>
<gene>
    <name evidence="17" type="ORF">A3K52_01880</name>
</gene>
<evidence type="ECO:0000313" key="18">
    <source>
        <dbReference type="Proteomes" id="UP000177050"/>
    </source>
</evidence>
<evidence type="ECO:0000259" key="16">
    <source>
        <dbReference type="Pfam" id="PF00275"/>
    </source>
</evidence>
<dbReference type="GO" id="GO:0005737">
    <property type="term" value="C:cytoplasm"/>
    <property type="evidence" value="ECO:0007669"/>
    <property type="project" value="UniProtKB-SubCell"/>
</dbReference>
<comment type="similarity">
    <text evidence="10">Belongs to the EPSP synthase family. MurA subfamily.</text>
</comment>
<keyword evidence="9" id="KW-0961">Cell wall biogenesis/degradation</keyword>
<evidence type="ECO:0000256" key="8">
    <source>
        <dbReference type="ARBA" id="ARBA00023306"/>
    </source>
</evidence>
<evidence type="ECO:0000256" key="14">
    <source>
        <dbReference type="ARBA" id="ARBA00042842"/>
    </source>
</evidence>
<dbReference type="InterPro" id="IPR036968">
    <property type="entry name" value="Enolpyruvate_Tfrase_sf"/>
</dbReference>
<evidence type="ECO:0000256" key="1">
    <source>
        <dbReference type="ARBA" id="ARBA00004496"/>
    </source>
</evidence>
<evidence type="ECO:0000256" key="9">
    <source>
        <dbReference type="ARBA" id="ARBA00023316"/>
    </source>
</evidence>
<dbReference type="GO" id="GO:0009252">
    <property type="term" value="P:peptidoglycan biosynthetic process"/>
    <property type="evidence" value="ECO:0007669"/>
    <property type="project" value="UniProtKB-KW"/>
</dbReference>
<dbReference type="EMBL" id="MGBR01000001">
    <property type="protein sequence ID" value="OGK73522.1"/>
    <property type="molecule type" value="Genomic_DNA"/>
</dbReference>
<comment type="subcellular location">
    <subcellularLocation>
        <location evidence="1">Cytoplasm</location>
    </subcellularLocation>
</comment>
<dbReference type="InterPro" id="IPR050068">
    <property type="entry name" value="MurA_subfamily"/>
</dbReference>
<keyword evidence="7" id="KW-0573">Peptidoglycan synthesis</keyword>
<evidence type="ECO:0000256" key="6">
    <source>
        <dbReference type="ARBA" id="ARBA00022960"/>
    </source>
</evidence>
<keyword evidence="6" id="KW-0133">Cell shape</keyword>
<accession>A0A1F7L059</accession>
<dbReference type="InterPro" id="IPR013792">
    <property type="entry name" value="RNA3'P_cycl/enolpyr_Trfase_a/b"/>
</dbReference>
<dbReference type="SUPFAM" id="SSF55205">
    <property type="entry name" value="EPT/RTPC-like"/>
    <property type="match status" value="1"/>
</dbReference>
<dbReference type="InterPro" id="IPR001986">
    <property type="entry name" value="Enolpyruvate_Tfrase_dom"/>
</dbReference>
<evidence type="ECO:0000256" key="3">
    <source>
        <dbReference type="ARBA" id="ARBA00022490"/>
    </source>
</evidence>
<comment type="pathway">
    <text evidence="2">Cell wall biogenesis; peptidoglycan biosynthesis.</text>
</comment>
<proteinExistence type="inferred from homology"/>
<evidence type="ECO:0000256" key="13">
    <source>
        <dbReference type="ARBA" id="ARBA00042443"/>
    </source>
</evidence>
<evidence type="ECO:0000256" key="15">
    <source>
        <dbReference type="ARBA" id="ARBA00047527"/>
    </source>
</evidence>
<keyword evidence="8" id="KW-0131">Cell cycle</keyword>
<feature type="domain" description="Enolpyruvate transferase" evidence="16">
    <location>
        <begin position="8"/>
        <end position="430"/>
    </location>
</feature>
<dbReference type="PANTHER" id="PTHR43783">
    <property type="entry name" value="UDP-N-ACETYLGLUCOSAMINE 1-CARBOXYVINYLTRANSFERASE"/>
    <property type="match status" value="1"/>
</dbReference>
<evidence type="ECO:0000256" key="2">
    <source>
        <dbReference type="ARBA" id="ARBA00004752"/>
    </source>
</evidence>
<reference evidence="17 18" key="1">
    <citation type="journal article" date="2016" name="Nat. Commun.">
        <title>Thousands of microbial genomes shed light on interconnected biogeochemical processes in an aquifer system.</title>
        <authorList>
            <person name="Anantharaman K."/>
            <person name="Brown C.T."/>
            <person name="Hug L.A."/>
            <person name="Sharon I."/>
            <person name="Castelle C.J."/>
            <person name="Probst A.J."/>
            <person name="Thomas B.C."/>
            <person name="Singh A."/>
            <person name="Wilkins M.J."/>
            <person name="Karaoz U."/>
            <person name="Brodie E.L."/>
            <person name="Williams K.H."/>
            <person name="Hubbard S.S."/>
            <person name="Banfield J.F."/>
        </authorList>
    </citation>
    <scope>NUCLEOTIDE SEQUENCE [LARGE SCALE GENOMIC DNA]</scope>
</reference>
<name>A0A1F7L059_9BACT</name>
<dbReference type="GO" id="GO:0008360">
    <property type="term" value="P:regulation of cell shape"/>
    <property type="evidence" value="ECO:0007669"/>
    <property type="project" value="UniProtKB-KW"/>
</dbReference>
<comment type="caution">
    <text evidence="17">The sequence shown here is derived from an EMBL/GenBank/DDBJ whole genome shotgun (WGS) entry which is preliminary data.</text>
</comment>
<keyword evidence="5" id="KW-0808">Transferase</keyword>
<evidence type="ECO:0000256" key="5">
    <source>
        <dbReference type="ARBA" id="ARBA00022679"/>
    </source>
</evidence>
<evidence type="ECO:0000256" key="7">
    <source>
        <dbReference type="ARBA" id="ARBA00022984"/>
    </source>
</evidence>
<dbReference type="Proteomes" id="UP000177050">
    <property type="component" value="Unassembled WGS sequence"/>
</dbReference>
<sequence length="441" mass="49139">MEDAFIIHGGKPLKGKIILSGAKNVSLKVVIAALLFKGKVILHNIPKIEDIFELFHLIKTLGGSGKFIDTNTVSIDSTDLNENRLDFLHASKIRTSFMLFAPLLYRFKKAFIPNPGGCRLGARPIDRIVEGMQKLGVTVTYNSETGYYDASIIKKPEGSYVFQKPSHTGTEFLILMSVFCKGTILIRNAALEPEIDDLIQFLNEGGANITRIGEDIKVVGVDELRQKRPYTIVSDRNEAVTYAVLGIITKGDITIGSIPKNYIQTFISFVKKIGAGVEQVKNDSWRFYYKGDLMATNIITDSHPGFMTDWQPNWAVLMTQANGTSTIHERIFENRFAFVDELVKVGAKIEYYQPKIENPQSYYMFNYDVHKDHKQAIKIYGPQRLHNGVLNIADLRAGATLAIAALLAQGESVINGASILERGYENFIGKVTHLGGDIKKV</sequence>
<dbReference type="AlphaFoldDB" id="A0A1F7L059"/>
<evidence type="ECO:0000256" key="4">
    <source>
        <dbReference type="ARBA" id="ARBA00022618"/>
    </source>
</evidence>
<dbReference type="GO" id="GO:0071555">
    <property type="term" value="P:cell wall organization"/>
    <property type="evidence" value="ECO:0007669"/>
    <property type="project" value="UniProtKB-KW"/>
</dbReference>
<evidence type="ECO:0000256" key="10">
    <source>
        <dbReference type="ARBA" id="ARBA00038367"/>
    </source>
</evidence>
<dbReference type="Pfam" id="PF00275">
    <property type="entry name" value="EPSP_synthase"/>
    <property type="match status" value="1"/>
</dbReference>
<evidence type="ECO:0000313" key="17">
    <source>
        <dbReference type="EMBL" id="OGK73522.1"/>
    </source>
</evidence>
<dbReference type="NCBIfam" id="NF006873">
    <property type="entry name" value="PRK09369.1"/>
    <property type="match status" value="1"/>
</dbReference>
<dbReference type="Gene3D" id="3.65.10.10">
    <property type="entry name" value="Enolpyruvate transferase domain"/>
    <property type="match status" value="2"/>
</dbReference>
<evidence type="ECO:0000256" key="11">
    <source>
        <dbReference type="ARBA" id="ARBA00039108"/>
    </source>
</evidence>
<comment type="catalytic activity">
    <reaction evidence="15">
        <text>phosphoenolpyruvate + UDP-N-acetyl-alpha-D-glucosamine = UDP-N-acetyl-3-O-(1-carboxyvinyl)-alpha-D-glucosamine + phosphate</text>
        <dbReference type="Rhea" id="RHEA:18681"/>
        <dbReference type="ChEBI" id="CHEBI:43474"/>
        <dbReference type="ChEBI" id="CHEBI:57705"/>
        <dbReference type="ChEBI" id="CHEBI:58702"/>
        <dbReference type="ChEBI" id="CHEBI:68483"/>
        <dbReference type="EC" id="2.5.1.7"/>
    </reaction>
</comment>
<evidence type="ECO:0000256" key="12">
    <source>
        <dbReference type="ARBA" id="ARBA00039754"/>
    </source>
</evidence>
<keyword evidence="3" id="KW-0963">Cytoplasm</keyword>
<dbReference type="GO" id="GO:0008760">
    <property type="term" value="F:UDP-N-acetylglucosamine 1-carboxyvinyltransferase activity"/>
    <property type="evidence" value="ECO:0007669"/>
    <property type="project" value="UniProtKB-EC"/>
</dbReference>
<dbReference type="PANTHER" id="PTHR43783:SF1">
    <property type="entry name" value="UDP-N-ACETYLGLUCOSAMINE 1-CARBOXYVINYLTRANSFERASE"/>
    <property type="match status" value="1"/>
</dbReference>
<keyword evidence="4" id="KW-0132">Cell division</keyword>
<organism evidence="17 18">
    <name type="scientific">Candidatus Roizmanbacteria bacterium RIFOXYD1_FULL_38_12</name>
    <dbReference type="NCBI Taxonomy" id="1802093"/>
    <lineage>
        <taxon>Bacteria</taxon>
        <taxon>Candidatus Roizmaniibacteriota</taxon>
    </lineage>
</organism>